<keyword evidence="4" id="KW-1185">Reference proteome</keyword>
<evidence type="ECO:0000313" key="4">
    <source>
        <dbReference type="Proteomes" id="UP001302126"/>
    </source>
</evidence>
<evidence type="ECO:0000259" key="1">
    <source>
        <dbReference type="Pfam" id="PF01408"/>
    </source>
</evidence>
<dbReference type="PANTHER" id="PTHR43708:SF1">
    <property type="entry name" value="GALACTOSE_LACTOSE METABOLISM REGULATORY PROTEIN GAL80"/>
    <property type="match status" value="1"/>
</dbReference>
<dbReference type="InterPro" id="IPR000683">
    <property type="entry name" value="Gfo/Idh/MocA-like_OxRdtase_N"/>
</dbReference>
<protein>
    <submittedName>
        <fullName evidence="3">Oxidoreductase family protein</fullName>
    </submittedName>
</protein>
<sequence length="393" mass="42696">MAPIRLALIGLSSSAKTAWASKAHLPYLLSEKGKSKYTIVALLNSSVAAAKDAIAAYDLPSTVKAYGDPAALAADPDVDLVVCTTRVDKHYLTSFPSIEAGKDTFIEWPLAQDAHHARFLTEKAKEKGIKTLVALQGPLGPLPEKLREVLVSGRIGKVLSSEVRAFGGINSRDSIPEGLKYFTDLKIGGNYFHIQLGHLSDFLQSVLGEATPLGAPLLQIQRPSLKVTADSSGAVLETVTSNTPDLIAFNATLSESSYVAKGASLGVRLRRGQAYPGDPALVWNIHGEKGEIRIVSPTTTLITIGSPTDPQEFEIHDFESDKVEKIEWKFEDWQEELPYPARNIAAIYEQFYEEKTGGKIPGEGETKARYASFEHALKRHEQLEGLLKGAGFL</sequence>
<organism evidence="3 4">
    <name type="scientific">Podospora australis</name>
    <dbReference type="NCBI Taxonomy" id="1536484"/>
    <lineage>
        <taxon>Eukaryota</taxon>
        <taxon>Fungi</taxon>
        <taxon>Dikarya</taxon>
        <taxon>Ascomycota</taxon>
        <taxon>Pezizomycotina</taxon>
        <taxon>Sordariomycetes</taxon>
        <taxon>Sordariomycetidae</taxon>
        <taxon>Sordariales</taxon>
        <taxon>Podosporaceae</taxon>
        <taxon>Podospora</taxon>
    </lineage>
</organism>
<dbReference type="Proteomes" id="UP001302126">
    <property type="component" value="Unassembled WGS sequence"/>
</dbReference>
<proteinExistence type="predicted"/>
<reference evidence="3" key="2">
    <citation type="submission" date="2023-05" db="EMBL/GenBank/DDBJ databases">
        <authorList>
            <consortium name="Lawrence Berkeley National Laboratory"/>
            <person name="Steindorff A."/>
            <person name="Hensen N."/>
            <person name="Bonometti L."/>
            <person name="Westerberg I."/>
            <person name="Brannstrom I.O."/>
            <person name="Guillou S."/>
            <person name="Cros-Aarteil S."/>
            <person name="Calhoun S."/>
            <person name="Haridas S."/>
            <person name="Kuo A."/>
            <person name="Mondo S."/>
            <person name="Pangilinan J."/>
            <person name="Riley R."/>
            <person name="Labutti K."/>
            <person name="Andreopoulos B."/>
            <person name="Lipzen A."/>
            <person name="Chen C."/>
            <person name="Yanf M."/>
            <person name="Daum C."/>
            <person name="Ng V."/>
            <person name="Clum A."/>
            <person name="Ohm R."/>
            <person name="Martin F."/>
            <person name="Silar P."/>
            <person name="Natvig D."/>
            <person name="Lalanne C."/>
            <person name="Gautier V."/>
            <person name="Ament-Velasquez S.L."/>
            <person name="Kruys A."/>
            <person name="Hutchinson M.I."/>
            <person name="Powell A.J."/>
            <person name="Barry K."/>
            <person name="Miller A.N."/>
            <person name="Grigoriev I.V."/>
            <person name="Debuchy R."/>
            <person name="Gladieux P."/>
            <person name="Thoren M.H."/>
            <person name="Johannesson H."/>
        </authorList>
    </citation>
    <scope>NUCLEOTIDE SEQUENCE</scope>
    <source>
        <strain evidence="3">PSN309</strain>
    </source>
</reference>
<feature type="domain" description="Gfo/Idh/MocA-like oxidoreductase N-terminal" evidence="1">
    <location>
        <begin position="6"/>
        <end position="132"/>
    </location>
</feature>
<dbReference type="InterPro" id="IPR051317">
    <property type="entry name" value="Gfo/Idh/MocA_oxidoreduct"/>
</dbReference>
<dbReference type="AlphaFoldDB" id="A0AAN6WI48"/>
<dbReference type="Gene3D" id="3.30.360.10">
    <property type="entry name" value="Dihydrodipicolinate Reductase, domain 2"/>
    <property type="match status" value="1"/>
</dbReference>
<dbReference type="InterPro" id="IPR055080">
    <property type="entry name" value="Gal80p-like_C"/>
</dbReference>
<evidence type="ECO:0000259" key="2">
    <source>
        <dbReference type="Pfam" id="PF22685"/>
    </source>
</evidence>
<name>A0AAN6WI48_9PEZI</name>
<dbReference type="Pfam" id="PF22685">
    <property type="entry name" value="Gal80p_C-like"/>
    <property type="match status" value="1"/>
</dbReference>
<evidence type="ECO:0000313" key="3">
    <source>
        <dbReference type="EMBL" id="KAK4182539.1"/>
    </source>
</evidence>
<dbReference type="InterPro" id="IPR036291">
    <property type="entry name" value="NAD(P)-bd_dom_sf"/>
</dbReference>
<feature type="domain" description="Gal80p-like C-terminal" evidence="2">
    <location>
        <begin position="145"/>
        <end position="294"/>
    </location>
</feature>
<reference evidence="3" key="1">
    <citation type="journal article" date="2023" name="Mol. Phylogenet. Evol.">
        <title>Genome-scale phylogeny and comparative genomics of the fungal order Sordariales.</title>
        <authorList>
            <person name="Hensen N."/>
            <person name="Bonometti L."/>
            <person name="Westerberg I."/>
            <person name="Brannstrom I.O."/>
            <person name="Guillou S."/>
            <person name="Cros-Aarteil S."/>
            <person name="Calhoun S."/>
            <person name="Haridas S."/>
            <person name="Kuo A."/>
            <person name="Mondo S."/>
            <person name="Pangilinan J."/>
            <person name="Riley R."/>
            <person name="LaButti K."/>
            <person name="Andreopoulos B."/>
            <person name="Lipzen A."/>
            <person name="Chen C."/>
            <person name="Yan M."/>
            <person name="Daum C."/>
            <person name="Ng V."/>
            <person name="Clum A."/>
            <person name="Steindorff A."/>
            <person name="Ohm R.A."/>
            <person name="Martin F."/>
            <person name="Silar P."/>
            <person name="Natvig D.O."/>
            <person name="Lalanne C."/>
            <person name="Gautier V."/>
            <person name="Ament-Velasquez S.L."/>
            <person name="Kruys A."/>
            <person name="Hutchinson M.I."/>
            <person name="Powell A.J."/>
            <person name="Barry K."/>
            <person name="Miller A.N."/>
            <person name="Grigoriev I.V."/>
            <person name="Debuchy R."/>
            <person name="Gladieux P."/>
            <person name="Hiltunen Thoren M."/>
            <person name="Johannesson H."/>
        </authorList>
    </citation>
    <scope>NUCLEOTIDE SEQUENCE</scope>
    <source>
        <strain evidence="3">PSN309</strain>
    </source>
</reference>
<dbReference type="SUPFAM" id="SSF51735">
    <property type="entry name" value="NAD(P)-binding Rossmann-fold domains"/>
    <property type="match status" value="1"/>
</dbReference>
<accession>A0AAN6WI48</accession>
<dbReference type="GO" id="GO:0000166">
    <property type="term" value="F:nucleotide binding"/>
    <property type="evidence" value="ECO:0007669"/>
    <property type="project" value="InterPro"/>
</dbReference>
<comment type="caution">
    <text evidence="3">The sequence shown here is derived from an EMBL/GenBank/DDBJ whole genome shotgun (WGS) entry which is preliminary data.</text>
</comment>
<gene>
    <name evidence="3" type="ORF">QBC35DRAFT_509795</name>
</gene>
<dbReference type="EMBL" id="MU864643">
    <property type="protein sequence ID" value="KAK4182539.1"/>
    <property type="molecule type" value="Genomic_DNA"/>
</dbReference>
<dbReference type="SUPFAM" id="SSF55347">
    <property type="entry name" value="Glyceraldehyde-3-phosphate dehydrogenase-like, C-terminal domain"/>
    <property type="match status" value="1"/>
</dbReference>
<dbReference type="Pfam" id="PF01408">
    <property type="entry name" value="GFO_IDH_MocA"/>
    <property type="match status" value="1"/>
</dbReference>
<dbReference type="PANTHER" id="PTHR43708">
    <property type="entry name" value="CONSERVED EXPRESSED OXIDOREDUCTASE (EUROFUNG)"/>
    <property type="match status" value="1"/>
</dbReference>
<dbReference type="Gene3D" id="3.40.50.720">
    <property type="entry name" value="NAD(P)-binding Rossmann-like Domain"/>
    <property type="match status" value="1"/>
</dbReference>